<name>A0A6M1T2G3_9BACT</name>
<keyword evidence="1" id="KW-0812">Transmembrane</keyword>
<evidence type="ECO:0000313" key="2">
    <source>
        <dbReference type="EMBL" id="NGP89666.1"/>
    </source>
</evidence>
<comment type="caution">
    <text evidence="2">The sequence shown here is derived from an EMBL/GenBank/DDBJ whole genome shotgun (WGS) entry which is preliminary data.</text>
</comment>
<dbReference type="EMBL" id="JAALLS010000023">
    <property type="protein sequence ID" value="NGP89666.1"/>
    <property type="molecule type" value="Genomic_DNA"/>
</dbReference>
<keyword evidence="1" id="KW-0472">Membrane</keyword>
<proteinExistence type="predicted"/>
<accession>A0A6M1T2G3</accession>
<dbReference type="AlphaFoldDB" id="A0A6M1T2G3"/>
<evidence type="ECO:0000313" key="3">
    <source>
        <dbReference type="Proteomes" id="UP000479132"/>
    </source>
</evidence>
<reference evidence="2 3" key="1">
    <citation type="submission" date="2020-02" db="EMBL/GenBank/DDBJ databases">
        <title>Aliifodinibius halophilus 2W32, complete genome.</title>
        <authorList>
            <person name="Li Y."/>
            <person name="Wu S."/>
        </authorList>
    </citation>
    <scope>NUCLEOTIDE SEQUENCE [LARGE SCALE GENOMIC DNA]</scope>
    <source>
        <strain evidence="2 3">2W32</strain>
    </source>
</reference>
<organism evidence="2 3">
    <name type="scientific">Fodinibius halophilus</name>
    <dbReference type="NCBI Taxonomy" id="1736908"/>
    <lineage>
        <taxon>Bacteria</taxon>
        <taxon>Pseudomonadati</taxon>
        <taxon>Balneolota</taxon>
        <taxon>Balneolia</taxon>
        <taxon>Balneolales</taxon>
        <taxon>Balneolaceae</taxon>
        <taxon>Fodinibius</taxon>
    </lineage>
</organism>
<dbReference type="RefSeq" id="WP_165270654.1">
    <property type="nucleotide sequence ID" value="NZ_JAALLS010000023.1"/>
</dbReference>
<evidence type="ECO:0000256" key="1">
    <source>
        <dbReference type="SAM" id="Phobius"/>
    </source>
</evidence>
<dbReference type="Proteomes" id="UP000479132">
    <property type="component" value="Unassembled WGS sequence"/>
</dbReference>
<feature type="transmembrane region" description="Helical" evidence="1">
    <location>
        <begin position="7"/>
        <end position="27"/>
    </location>
</feature>
<sequence length="186" mass="20884">MGLNKSVLNLFAILFVGVVATGIYWIYQNDSGSSEQKKGYYIRYSKGGGMGEYQSGAVYGYVIEVSFSANYTLYKQIYSEKNGKQQIREVEVKHGSLPKETFTSLSDYISQSSFSSFPSSLPNIDPRKVEINTPAPRIELSVRLKQGEKPTTVKANMGADQEYYPNQFLKLTKKLGDILRKVQETS</sequence>
<gene>
    <name evidence="2" type="ORF">G3569_15005</name>
</gene>
<keyword evidence="1" id="KW-1133">Transmembrane helix</keyword>
<keyword evidence="3" id="KW-1185">Reference proteome</keyword>
<protein>
    <submittedName>
        <fullName evidence="2">Uncharacterized protein</fullName>
    </submittedName>
</protein>